<comment type="similarity">
    <text evidence="2">Belongs to the CDP-glycerol glycerophosphotransferase family.</text>
</comment>
<dbReference type="SUPFAM" id="SSF53756">
    <property type="entry name" value="UDP-Glycosyltransferase/glycogen phosphorylase"/>
    <property type="match status" value="1"/>
</dbReference>
<name>A0A0R1HIE2_9LACO</name>
<evidence type="ECO:0000256" key="4">
    <source>
        <dbReference type="ARBA" id="ARBA00022679"/>
    </source>
</evidence>
<dbReference type="Pfam" id="PF04464">
    <property type="entry name" value="Glyphos_transf"/>
    <property type="match status" value="1"/>
</dbReference>
<keyword evidence="6" id="KW-0472">Membrane</keyword>
<proteinExistence type="inferred from homology"/>
<dbReference type="Gene3D" id="3.40.50.11820">
    <property type="match status" value="1"/>
</dbReference>
<dbReference type="GO" id="GO:0047355">
    <property type="term" value="F:CDP-glycerol glycerophosphotransferase activity"/>
    <property type="evidence" value="ECO:0007669"/>
    <property type="project" value="InterPro"/>
</dbReference>
<dbReference type="GO" id="GO:0005886">
    <property type="term" value="C:plasma membrane"/>
    <property type="evidence" value="ECO:0007669"/>
    <property type="project" value="UniProtKB-SubCell"/>
</dbReference>
<dbReference type="EMBL" id="AZDI01000002">
    <property type="protein sequence ID" value="KRK46079.1"/>
    <property type="molecule type" value="Genomic_DNA"/>
</dbReference>
<dbReference type="PATRIC" id="fig|1423719.4.peg.590"/>
<evidence type="ECO:0000313" key="8">
    <source>
        <dbReference type="Proteomes" id="UP000051450"/>
    </source>
</evidence>
<dbReference type="GO" id="GO:0019350">
    <property type="term" value="P:teichoic acid biosynthetic process"/>
    <property type="evidence" value="ECO:0007669"/>
    <property type="project" value="UniProtKB-KW"/>
</dbReference>
<evidence type="ECO:0000256" key="1">
    <source>
        <dbReference type="ARBA" id="ARBA00004202"/>
    </source>
</evidence>
<keyword evidence="4 7" id="KW-0808">Transferase</keyword>
<keyword evidence="5" id="KW-0777">Teichoic acid biosynthesis</keyword>
<evidence type="ECO:0000256" key="3">
    <source>
        <dbReference type="ARBA" id="ARBA00022475"/>
    </source>
</evidence>
<gene>
    <name evidence="7" type="ORF">FC66_GL000580</name>
</gene>
<evidence type="ECO:0000313" key="7">
    <source>
        <dbReference type="EMBL" id="KRK46079.1"/>
    </source>
</evidence>
<keyword evidence="8" id="KW-1185">Reference proteome</keyword>
<sequence length="408" mass="48445">MHKIKVIVKKVINKNIIKRIGRQVLIILNDIMIKFPIKKNQIIFESFNGRDINDNPMAIYKQVKADMGTEIDGLYFSVKPGVYQTLKEQYPDIKLLKRFGVKWTIKMARADFWVINSRLPIWWLKNKKTTYIQTWHGTPLKHLALDMDNVTMPGTTTKKYHDNFKIETARWDYLIAPNQYSKIIFERAFAFENKSLDIGYPRNDILYTNNNEKEIKTLKKTYLGNENAKVILYAPTWRDDSFYREGVYKFKLAFLFEEFFKHVSDDTILIMRPHYLVKNSIDISGFEDRVKIMADENITELYLMSDMLITDYSSVMFDFANLNRPMLFYCYDLDHYRDELRGFYLDFESEAPGPVIQTEADFYKQLDIYTENNQYPGYEKRFKAFQDKFIEWDDGKASQKVSDIILGK</sequence>
<evidence type="ECO:0000256" key="5">
    <source>
        <dbReference type="ARBA" id="ARBA00022944"/>
    </source>
</evidence>
<dbReference type="AlphaFoldDB" id="A0A0R1HIE2"/>
<dbReference type="InterPro" id="IPR007554">
    <property type="entry name" value="Glycerophosphate_synth"/>
</dbReference>
<dbReference type="STRING" id="1423719.FC66_GL000580"/>
<keyword evidence="3" id="KW-1003">Cell membrane</keyword>
<protein>
    <submittedName>
        <fullName evidence="7">CDP-glycerol poly(Glycerophosphate) glycerophosphotransferase</fullName>
    </submittedName>
</protein>
<dbReference type="Gene3D" id="3.40.50.12580">
    <property type="match status" value="1"/>
</dbReference>
<dbReference type="PANTHER" id="PTHR37316">
    <property type="entry name" value="TEICHOIC ACID GLYCEROL-PHOSPHATE PRIMASE"/>
    <property type="match status" value="1"/>
</dbReference>
<dbReference type="PANTHER" id="PTHR37316:SF3">
    <property type="entry name" value="TEICHOIC ACID GLYCEROL-PHOSPHATE TRANSFERASE"/>
    <property type="match status" value="1"/>
</dbReference>
<evidence type="ECO:0000256" key="6">
    <source>
        <dbReference type="ARBA" id="ARBA00023136"/>
    </source>
</evidence>
<dbReference type="RefSeq" id="WP_057973664.1">
    <property type="nucleotide sequence ID" value="NZ_AZDI01000002.1"/>
</dbReference>
<dbReference type="OrthoDB" id="9811865at2"/>
<dbReference type="InterPro" id="IPR051612">
    <property type="entry name" value="Teichoic_Acid_Biosynth"/>
</dbReference>
<dbReference type="Proteomes" id="UP000051450">
    <property type="component" value="Unassembled WGS sequence"/>
</dbReference>
<comment type="caution">
    <text evidence="7">The sequence shown here is derived from an EMBL/GenBank/DDBJ whole genome shotgun (WGS) entry which is preliminary data.</text>
</comment>
<reference evidence="7 8" key="1">
    <citation type="journal article" date="2015" name="Genome Announc.">
        <title>Expanding the biotechnology potential of lactobacilli through comparative genomics of 213 strains and associated genera.</title>
        <authorList>
            <person name="Sun Z."/>
            <person name="Harris H.M."/>
            <person name="McCann A."/>
            <person name="Guo C."/>
            <person name="Argimon S."/>
            <person name="Zhang W."/>
            <person name="Yang X."/>
            <person name="Jeffery I.B."/>
            <person name="Cooney J.C."/>
            <person name="Kagawa T.F."/>
            <person name="Liu W."/>
            <person name="Song Y."/>
            <person name="Salvetti E."/>
            <person name="Wrobel A."/>
            <person name="Rasinkangas P."/>
            <person name="Parkhill J."/>
            <person name="Rea M.C."/>
            <person name="O'Sullivan O."/>
            <person name="Ritari J."/>
            <person name="Douillard F.P."/>
            <person name="Paul Ross R."/>
            <person name="Yang R."/>
            <person name="Briner A.E."/>
            <person name="Felis G.E."/>
            <person name="de Vos W.M."/>
            <person name="Barrangou R."/>
            <person name="Klaenhammer T.R."/>
            <person name="Caufield P.W."/>
            <person name="Cui Y."/>
            <person name="Zhang H."/>
            <person name="O'Toole P.W."/>
        </authorList>
    </citation>
    <scope>NUCLEOTIDE SEQUENCE [LARGE SCALE GENOMIC DNA]</scope>
    <source>
        <strain evidence="7 8">DSM 15638</strain>
    </source>
</reference>
<evidence type="ECO:0000256" key="2">
    <source>
        <dbReference type="ARBA" id="ARBA00010488"/>
    </source>
</evidence>
<dbReference type="InterPro" id="IPR043148">
    <property type="entry name" value="TagF_C"/>
</dbReference>
<comment type="subcellular location">
    <subcellularLocation>
        <location evidence="1">Cell membrane</location>
        <topology evidence="1">Peripheral membrane protein</topology>
    </subcellularLocation>
</comment>
<dbReference type="InterPro" id="IPR043149">
    <property type="entry name" value="TagF_N"/>
</dbReference>
<accession>A0A0R1HIE2</accession>
<organism evidence="7 8">
    <name type="scientific">Dellaglioa algida DSM 15638</name>
    <dbReference type="NCBI Taxonomy" id="1423719"/>
    <lineage>
        <taxon>Bacteria</taxon>
        <taxon>Bacillati</taxon>
        <taxon>Bacillota</taxon>
        <taxon>Bacilli</taxon>
        <taxon>Lactobacillales</taxon>
        <taxon>Lactobacillaceae</taxon>
        <taxon>Dellaglioa</taxon>
    </lineage>
</organism>